<dbReference type="Proteomes" id="UP001200932">
    <property type="component" value="Unassembled WGS sequence"/>
</dbReference>
<protein>
    <recommendedName>
        <fullName evidence="1">IclR-ED domain-containing protein</fullName>
    </recommendedName>
</protein>
<dbReference type="Pfam" id="PF01614">
    <property type="entry name" value="IclR_C"/>
    <property type="match status" value="1"/>
</dbReference>
<organism evidence="2 3">
    <name type="scientific">Dethiosulfovibrio acidaminovorans</name>
    <dbReference type="NCBI Taxonomy" id="133535"/>
    <lineage>
        <taxon>Bacteria</taxon>
        <taxon>Thermotogati</taxon>
        <taxon>Synergistota</taxon>
        <taxon>Synergistia</taxon>
        <taxon>Synergistales</taxon>
        <taxon>Dethiosulfovibrionaceae</taxon>
        <taxon>Dethiosulfovibrio</taxon>
    </lineage>
</organism>
<gene>
    <name evidence="2" type="ORF">L2W31_04385</name>
</gene>
<dbReference type="SUPFAM" id="SSF55781">
    <property type="entry name" value="GAF domain-like"/>
    <property type="match status" value="1"/>
</dbReference>
<accession>A0ABS9EWX1</accession>
<dbReference type="Gene3D" id="3.30.450.40">
    <property type="match status" value="1"/>
</dbReference>
<dbReference type="InterPro" id="IPR014757">
    <property type="entry name" value="Tscrpt_reg_IclR_C"/>
</dbReference>
<sequence length="176" mass="19693">MIRIVKPVLRNMVIDLEETVSFQVIRNDRRMCISAVESPHPVRYTMVEGSEGEFPSGASSKVLLAWGPEKLREEVFERAPYERHTPNTITTLEELKESIAKTLDQGYILSFEERSLGSAALAVPVFGSEGSLVGAICVSGVLERMSKEFLRMAVPYSIERAKELSRMFGCSNSFIE</sequence>
<reference evidence="2 3" key="1">
    <citation type="submission" date="2022-01" db="EMBL/GenBank/DDBJ databases">
        <title>Dethiosulfovibrio faecalis sp. nov., a novel proteolytic, non-sulfur-reducing bacterium isolated from a marine aquaculture solid waste bioreactor.</title>
        <authorList>
            <person name="Grabowski S."/>
            <person name="Apolinario E."/>
            <person name="Schneider N."/>
            <person name="Marshall C.W."/>
            <person name="Sowers K.R."/>
        </authorList>
    </citation>
    <scope>NUCLEOTIDE SEQUENCE [LARGE SCALE GENOMIC DNA]</scope>
    <source>
        <strain evidence="2 3">DSM 12590</strain>
    </source>
</reference>
<comment type="caution">
    <text evidence="2">The sequence shown here is derived from an EMBL/GenBank/DDBJ whole genome shotgun (WGS) entry which is preliminary data.</text>
</comment>
<evidence type="ECO:0000259" key="1">
    <source>
        <dbReference type="PROSITE" id="PS51078"/>
    </source>
</evidence>
<dbReference type="InterPro" id="IPR050707">
    <property type="entry name" value="HTH_MetabolicPath_Reg"/>
</dbReference>
<keyword evidence="3" id="KW-1185">Reference proteome</keyword>
<proteinExistence type="predicted"/>
<dbReference type="PANTHER" id="PTHR30136">
    <property type="entry name" value="HELIX-TURN-HELIX TRANSCRIPTIONAL REGULATOR, ICLR FAMILY"/>
    <property type="match status" value="1"/>
</dbReference>
<dbReference type="PROSITE" id="PS51078">
    <property type="entry name" value="ICLR_ED"/>
    <property type="match status" value="1"/>
</dbReference>
<dbReference type="PANTHER" id="PTHR30136:SF24">
    <property type="entry name" value="HTH-TYPE TRANSCRIPTIONAL REPRESSOR ALLR"/>
    <property type="match status" value="1"/>
</dbReference>
<evidence type="ECO:0000313" key="2">
    <source>
        <dbReference type="EMBL" id="MCF4144557.1"/>
    </source>
</evidence>
<evidence type="ECO:0000313" key="3">
    <source>
        <dbReference type="Proteomes" id="UP001200932"/>
    </source>
</evidence>
<name>A0ABS9EWX1_9BACT</name>
<dbReference type="InterPro" id="IPR029016">
    <property type="entry name" value="GAF-like_dom_sf"/>
</dbReference>
<feature type="domain" description="IclR-ED" evidence="1">
    <location>
        <begin position="1"/>
        <end position="170"/>
    </location>
</feature>
<dbReference type="EMBL" id="JAKGUF010000004">
    <property type="protein sequence ID" value="MCF4144557.1"/>
    <property type="molecule type" value="Genomic_DNA"/>
</dbReference>